<keyword evidence="4 6" id="KW-0472">Membrane</keyword>
<dbReference type="Gene3D" id="1.20.1250.20">
    <property type="entry name" value="MFS general substrate transporter like domains"/>
    <property type="match status" value="1"/>
</dbReference>
<dbReference type="PRINTS" id="PR01036">
    <property type="entry name" value="TCRTETB"/>
</dbReference>
<feature type="region of interest" description="Disordered" evidence="5">
    <location>
        <begin position="534"/>
        <end position="572"/>
    </location>
</feature>
<dbReference type="PANTHER" id="PTHR23501">
    <property type="entry name" value="MAJOR FACILITATOR SUPERFAMILY"/>
    <property type="match status" value="1"/>
</dbReference>
<evidence type="ECO:0000256" key="6">
    <source>
        <dbReference type="SAM" id="Phobius"/>
    </source>
</evidence>
<dbReference type="SUPFAM" id="SSF103473">
    <property type="entry name" value="MFS general substrate transporter"/>
    <property type="match status" value="1"/>
</dbReference>
<evidence type="ECO:0000313" key="8">
    <source>
        <dbReference type="EMBL" id="KAF4633869.1"/>
    </source>
</evidence>
<organism evidence="8 9">
    <name type="scientific">Cudoniella acicularis</name>
    <dbReference type="NCBI Taxonomy" id="354080"/>
    <lineage>
        <taxon>Eukaryota</taxon>
        <taxon>Fungi</taxon>
        <taxon>Dikarya</taxon>
        <taxon>Ascomycota</taxon>
        <taxon>Pezizomycotina</taxon>
        <taxon>Leotiomycetes</taxon>
        <taxon>Helotiales</taxon>
        <taxon>Tricladiaceae</taxon>
        <taxon>Cudoniella</taxon>
    </lineage>
</organism>
<dbReference type="CDD" id="cd17502">
    <property type="entry name" value="MFS_Azr1_MDR_like"/>
    <property type="match status" value="1"/>
</dbReference>
<evidence type="ECO:0000259" key="7">
    <source>
        <dbReference type="PROSITE" id="PS50850"/>
    </source>
</evidence>
<gene>
    <name evidence="8" type="ORF">G7Y89_g4251</name>
</gene>
<feature type="transmembrane region" description="Helical" evidence="6">
    <location>
        <begin position="347"/>
        <end position="367"/>
    </location>
</feature>
<dbReference type="FunFam" id="1.20.1720.10:FF:000012">
    <property type="entry name" value="MFS toxin efflux pump (AflT)"/>
    <property type="match status" value="1"/>
</dbReference>
<dbReference type="InterPro" id="IPR020846">
    <property type="entry name" value="MFS_dom"/>
</dbReference>
<feature type="transmembrane region" description="Helical" evidence="6">
    <location>
        <begin position="404"/>
        <end position="429"/>
    </location>
</feature>
<feature type="transmembrane region" description="Helical" evidence="6">
    <location>
        <begin position="435"/>
        <end position="457"/>
    </location>
</feature>
<dbReference type="PANTHER" id="PTHR23501:SF199">
    <property type="entry name" value="MFS EFFLUX TRANSPORTER INPD-RELATED"/>
    <property type="match status" value="1"/>
</dbReference>
<feature type="transmembrane region" description="Helical" evidence="6">
    <location>
        <begin position="112"/>
        <end position="130"/>
    </location>
</feature>
<evidence type="ECO:0000256" key="5">
    <source>
        <dbReference type="SAM" id="MobiDB-lite"/>
    </source>
</evidence>
<comment type="caution">
    <text evidence="8">The sequence shown here is derived from an EMBL/GenBank/DDBJ whole genome shotgun (WGS) entry which is preliminary data.</text>
</comment>
<evidence type="ECO:0000256" key="2">
    <source>
        <dbReference type="ARBA" id="ARBA00022692"/>
    </source>
</evidence>
<dbReference type="InterPro" id="IPR036259">
    <property type="entry name" value="MFS_trans_sf"/>
</dbReference>
<dbReference type="PROSITE" id="PS50850">
    <property type="entry name" value="MFS"/>
    <property type="match status" value="1"/>
</dbReference>
<feature type="transmembrane region" description="Helical" evidence="6">
    <location>
        <begin position="82"/>
        <end position="100"/>
    </location>
</feature>
<feature type="transmembrane region" description="Helical" evidence="6">
    <location>
        <begin position="373"/>
        <end position="392"/>
    </location>
</feature>
<evidence type="ECO:0000256" key="4">
    <source>
        <dbReference type="ARBA" id="ARBA00023136"/>
    </source>
</evidence>
<reference evidence="8 9" key="1">
    <citation type="submission" date="2020-03" db="EMBL/GenBank/DDBJ databases">
        <title>Draft Genome Sequence of Cudoniella acicularis.</title>
        <authorList>
            <person name="Buettner E."/>
            <person name="Kellner H."/>
        </authorList>
    </citation>
    <scope>NUCLEOTIDE SEQUENCE [LARGE SCALE GENOMIC DNA]</scope>
    <source>
        <strain evidence="8 9">DSM 108380</strain>
    </source>
</reference>
<feature type="transmembrane region" description="Helical" evidence="6">
    <location>
        <begin position="200"/>
        <end position="222"/>
    </location>
</feature>
<feature type="transmembrane region" description="Helical" evidence="6">
    <location>
        <begin position="42"/>
        <end position="61"/>
    </location>
</feature>
<evidence type="ECO:0000256" key="1">
    <source>
        <dbReference type="ARBA" id="ARBA00004141"/>
    </source>
</evidence>
<dbReference type="AlphaFoldDB" id="A0A8H4W7M8"/>
<keyword evidence="9" id="KW-1185">Reference proteome</keyword>
<feature type="transmembrane region" description="Helical" evidence="6">
    <location>
        <begin position="170"/>
        <end position="193"/>
    </location>
</feature>
<dbReference type="Gene3D" id="1.20.1720.10">
    <property type="entry name" value="Multidrug resistance protein D"/>
    <property type="match status" value="1"/>
</dbReference>
<dbReference type="OrthoDB" id="10021397at2759"/>
<dbReference type="GO" id="GO:0005886">
    <property type="term" value="C:plasma membrane"/>
    <property type="evidence" value="ECO:0007669"/>
    <property type="project" value="TreeGrafter"/>
</dbReference>
<feature type="transmembrane region" description="Helical" evidence="6">
    <location>
        <begin position="137"/>
        <end position="158"/>
    </location>
</feature>
<keyword evidence="3 6" id="KW-1133">Transmembrane helix</keyword>
<evidence type="ECO:0000313" key="9">
    <source>
        <dbReference type="Proteomes" id="UP000566819"/>
    </source>
</evidence>
<dbReference type="Pfam" id="PF07690">
    <property type="entry name" value="MFS_1"/>
    <property type="match status" value="1"/>
</dbReference>
<comment type="subcellular location">
    <subcellularLocation>
        <location evidence="1">Membrane</location>
        <topology evidence="1">Multi-pass membrane protein</topology>
    </subcellularLocation>
</comment>
<keyword evidence="2 6" id="KW-0812">Transmembrane</keyword>
<dbReference type="FunFam" id="1.20.1250.20:FF:000196">
    <property type="entry name" value="MFS toxin efflux pump (AflT)"/>
    <property type="match status" value="1"/>
</dbReference>
<feature type="domain" description="Major facilitator superfamily (MFS) profile" evidence="7">
    <location>
        <begin position="47"/>
        <end position="535"/>
    </location>
</feature>
<feature type="transmembrane region" description="Helical" evidence="6">
    <location>
        <begin position="273"/>
        <end position="294"/>
    </location>
</feature>
<dbReference type="EMBL" id="JAAMPI010000226">
    <property type="protein sequence ID" value="KAF4633869.1"/>
    <property type="molecule type" value="Genomic_DNA"/>
</dbReference>
<evidence type="ECO:0000256" key="3">
    <source>
        <dbReference type="ARBA" id="ARBA00022989"/>
    </source>
</evidence>
<dbReference type="InterPro" id="IPR011701">
    <property type="entry name" value="MFS"/>
</dbReference>
<feature type="transmembrane region" description="Helical" evidence="6">
    <location>
        <begin position="314"/>
        <end position="335"/>
    </location>
</feature>
<accession>A0A8H4W7M8</accession>
<proteinExistence type="predicted"/>
<protein>
    <recommendedName>
        <fullName evidence="7">Major facilitator superfamily (MFS) profile domain-containing protein</fullName>
    </recommendedName>
</protein>
<dbReference type="GO" id="GO:0022857">
    <property type="term" value="F:transmembrane transporter activity"/>
    <property type="evidence" value="ECO:0007669"/>
    <property type="project" value="InterPro"/>
</dbReference>
<feature type="region of interest" description="Disordered" evidence="5">
    <location>
        <begin position="1"/>
        <end position="26"/>
    </location>
</feature>
<name>A0A8H4W7M8_9HELO</name>
<dbReference type="Proteomes" id="UP000566819">
    <property type="component" value="Unassembled WGS sequence"/>
</dbReference>
<feature type="transmembrane region" description="Helical" evidence="6">
    <location>
        <begin position="242"/>
        <end position="261"/>
    </location>
</feature>
<sequence length="572" mass="61038">MSAPVVDSVEDPLTVSKENGNGGVPQRVQEGGSNDVAYPSPFKLTFILLSLALAVFLYGLDQTIIATAIPKITDDFNALADVGWYAAAYLLTSSAFQLLFGKMFTIFSIKYVYLLAVALFELGSLVCATAPNSAAFIIGRAIAGVGAAGLYSGAVIILTHSAPLEKRPGYIGLLGASVGIASIVGPFLGGAFADRVTWRWCFYINLPLGAVTFVIVALFVSIPQNPKYAVMGWIQLLQQLDILGIVTLMPAIICLLLALQWGGSTYAWKNARIIVLLILFGILSITFVFVQRLTPKTRTIPGSIFRSRSIGFTTWYAGCTFALFVVMVYYLPIWFQGVQLVDAFQSGIRTIPVILGFIVFAIISSMLTQVTGYYTPLMIVSSTIMPIAVGLLSTFKLSTPSSQWIGYQALFGFGVGAGIQCPLIVIQTVLPDADIPVGTALITLTQSLFGAVFVAIAQNIFKNQLETNIHAVIPGFNTQILLNGGATTAVQQIPNASREQFLGAYSKTITQTFYIGVVLGALSMIGSLGTEWRSVKSGGEKSSSTDVEDAGTEGVENDGGGHEGMAETKNNI</sequence>